<keyword evidence="3" id="KW-1185">Reference proteome</keyword>
<accession>A0A9N8F4D4</accession>
<proteinExistence type="predicted"/>
<feature type="compositionally biased region" description="Basic and acidic residues" evidence="1">
    <location>
        <begin position="9"/>
        <end position="19"/>
    </location>
</feature>
<evidence type="ECO:0000313" key="3">
    <source>
        <dbReference type="Proteomes" id="UP001153069"/>
    </source>
</evidence>
<sequence>MPPTKTKKDKSSKTEVTKKKTEKKAKHSAPNSKKKAGGPPLWQQILDNTHAVCVQSGEDKAPRKKVASMCGFPSETGTYKNAITTLKKKEYMVVDVEFFTPTVLGRENAKEVDVAKSNGEQLEMAKEKVTGAKAKKMMDILSDGQAHGREKVAKELESDPTKASWKNFLSKVKGQDCLEYCEDDDGKPALRLPDWIFPFGRP</sequence>
<evidence type="ECO:0000256" key="1">
    <source>
        <dbReference type="SAM" id="MobiDB-lite"/>
    </source>
</evidence>
<evidence type="ECO:0000313" key="2">
    <source>
        <dbReference type="EMBL" id="CAB9530405.1"/>
    </source>
</evidence>
<protein>
    <submittedName>
        <fullName evidence="2">Uncharacterized protein</fullName>
    </submittedName>
</protein>
<comment type="caution">
    <text evidence="2">The sequence shown here is derived from an EMBL/GenBank/DDBJ whole genome shotgun (WGS) entry which is preliminary data.</text>
</comment>
<feature type="region of interest" description="Disordered" evidence="1">
    <location>
        <begin position="1"/>
        <end position="41"/>
    </location>
</feature>
<gene>
    <name evidence="2" type="ORF">SEMRO_2866_G338960.1</name>
</gene>
<dbReference type="Proteomes" id="UP001153069">
    <property type="component" value="Unassembled WGS sequence"/>
</dbReference>
<dbReference type="EMBL" id="CAICTM010002864">
    <property type="protein sequence ID" value="CAB9530405.1"/>
    <property type="molecule type" value="Genomic_DNA"/>
</dbReference>
<dbReference type="AlphaFoldDB" id="A0A9N8F4D4"/>
<reference evidence="2" key="1">
    <citation type="submission" date="2020-06" db="EMBL/GenBank/DDBJ databases">
        <authorList>
            <consortium name="Plant Systems Biology data submission"/>
        </authorList>
    </citation>
    <scope>NUCLEOTIDE SEQUENCE</scope>
    <source>
        <strain evidence="2">D6</strain>
    </source>
</reference>
<name>A0A9N8F4D4_9STRA</name>
<organism evidence="2 3">
    <name type="scientific">Seminavis robusta</name>
    <dbReference type="NCBI Taxonomy" id="568900"/>
    <lineage>
        <taxon>Eukaryota</taxon>
        <taxon>Sar</taxon>
        <taxon>Stramenopiles</taxon>
        <taxon>Ochrophyta</taxon>
        <taxon>Bacillariophyta</taxon>
        <taxon>Bacillariophyceae</taxon>
        <taxon>Bacillariophycidae</taxon>
        <taxon>Naviculales</taxon>
        <taxon>Naviculaceae</taxon>
        <taxon>Seminavis</taxon>
    </lineage>
</organism>
<feature type="compositionally biased region" description="Basic residues" evidence="1">
    <location>
        <begin position="20"/>
        <end position="36"/>
    </location>
</feature>